<organism evidence="1 2">
    <name type="scientific">Collybiopsis luxurians FD-317 M1</name>
    <dbReference type="NCBI Taxonomy" id="944289"/>
    <lineage>
        <taxon>Eukaryota</taxon>
        <taxon>Fungi</taxon>
        <taxon>Dikarya</taxon>
        <taxon>Basidiomycota</taxon>
        <taxon>Agaricomycotina</taxon>
        <taxon>Agaricomycetes</taxon>
        <taxon>Agaricomycetidae</taxon>
        <taxon>Agaricales</taxon>
        <taxon>Marasmiineae</taxon>
        <taxon>Omphalotaceae</taxon>
        <taxon>Collybiopsis</taxon>
        <taxon>Collybiopsis luxurians</taxon>
    </lineage>
</organism>
<dbReference type="Proteomes" id="UP000053593">
    <property type="component" value="Unassembled WGS sequence"/>
</dbReference>
<keyword evidence="2" id="KW-1185">Reference proteome</keyword>
<dbReference type="EMBL" id="KN834809">
    <property type="protein sequence ID" value="KIK55079.1"/>
    <property type="molecule type" value="Genomic_DNA"/>
</dbReference>
<proteinExistence type="predicted"/>
<name>A0A0D0BYX5_9AGAR</name>
<reference evidence="1 2" key="1">
    <citation type="submission" date="2014-04" db="EMBL/GenBank/DDBJ databases">
        <title>Evolutionary Origins and Diversification of the Mycorrhizal Mutualists.</title>
        <authorList>
            <consortium name="DOE Joint Genome Institute"/>
            <consortium name="Mycorrhizal Genomics Consortium"/>
            <person name="Kohler A."/>
            <person name="Kuo A."/>
            <person name="Nagy L.G."/>
            <person name="Floudas D."/>
            <person name="Copeland A."/>
            <person name="Barry K.W."/>
            <person name="Cichocki N."/>
            <person name="Veneault-Fourrey C."/>
            <person name="LaButti K."/>
            <person name="Lindquist E.A."/>
            <person name="Lipzen A."/>
            <person name="Lundell T."/>
            <person name="Morin E."/>
            <person name="Murat C."/>
            <person name="Riley R."/>
            <person name="Ohm R."/>
            <person name="Sun H."/>
            <person name="Tunlid A."/>
            <person name="Henrissat B."/>
            <person name="Grigoriev I.V."/>
            <person name="Hibbett D.S."/>
            <person name="Martin F."/>
        </authorList>
    </citation>
    <scope>NUCLEOTIDE SEQUENCE [LARGE SCALE GENOMIC DNA]</scope>
    <source>
        <strain evidence="1 2">FD-317 M1</strain>
    </source>
</reference>
<dbReference type="AlphaFoldDB" id="A0A0D0BYX5"/>
<evidence type="ECO:0000313" key="1">
    <source>
        <dbReference type="EMBL" id="KIK55079.1"/>
    </source>
</evidence>
<evidence type="ECO:0008006" key="3">
    <source>
        <dbReference type="Google" id="ProtNLM"/>
    </source>
</evidence>
<dbReference type="OrthoDB" id="3054003at2759"/>
<sequence>MSLSNSNALQNLIIFPEDCQLVGLSNWAVFCDRMKSVACSTGLGGYLDRTITAPPTLTAPTAGTALPQLLLLLSIPNIKDPLSIGVTQDMPSNAMWTTLTGEYKTTSAAAQTLVKECIQQFKYVSGTGTPFEEYFGQLEALQKATSNVGCTISDNDLHSQFLTSLSIEYLWVLQTHSACSYSDLKCALMKYNMMVESSTNTSGNVTVLNTLATAGKSGSRIICDNCKCTGHVKRNCWTCGGGSEGKGPRWYSAPKGMELNKLSVSLTVASTSASDPGPDTATAAATIYDFGDFELGGTTRYLDRSSPSDFSFIRLGREASAFLSRTGSNTISIPSSTVPPKSC</sequence>
<protein>
    <recommendedName>
        <fullName evidence="3">CCHC-type domain-containing protein</fullName>
    </recommendedName>
</protein>
<evidence type="ECO:0000313" key="2">
    <source>
        <dbReference type="Proteomes" id="UP000053593"/>
    </source>
</evidence>
<gene>
    <name evidence="1" type="ORF">GYMLUDRAFT_248885</name>
</gene>
<accession>A0A0D0BYX5</accession>
<dbReference type="Pfam" id="PF14223">
    <property type="entry name" value="Retrotran_gag_2"/>
    <property type="match status" value="1"/>
</dbReference>
<dbReference type="HOGENOM" id="CLU_078015_0_0_1"/>